<dbReference type="InterPro" id="IPR017930">
    <property type="entry name" value="Myb_dom"/>
</dbReference>
<dbReference type="InterPro" id="IPR051575">
    <property type="entry name" value="Myb-like_DNA-bd"/>
</dbReference>
<feature type="domain" description="Myb-like" evidence="6">
    <location>
        <begin position="384"/>
        <end position="437"/>
    </location>
</feature>
<dbReference type="InterPro" id="IPR001005">
    <property type="entry name" value="SANT/Myb"/>
</dbReference>
<feature type="region of interest" description="Disordered" evidence="5">
    <location>
        <begin position="826"/>
        <end position="1021"/>
    </location>
</feature>
<dbReference type="SMART" id="SM00717">
    <property type="entry name" value="SANT"/>
    <property type="match status" value="5"/>
</dbReference>
<dbReference type="SUPFAM" id="SSF46689">
    <property type="entry name" value="Homeodomain-like"/>
    <property type="match status" value="2"/>
</dbReference>
<feature type="domain" description="HTH myb-type" evidence="8">
    <location>
        <begin position="331"/>
        <end position="387"/>
    </location>
</feature>
<dbReference type="GO" id="GO:0019185">
    <property type="term" value="C:snRNA-activating protein complex"/>
    <property type="evidence" value="ECO:0007669"/>
    <property type="project" value="TreeGrafter"/>
</dbReference>
<feature type="compositionally biased region" description="Basic residues" evidence="5">
    <location>
        <begin position="1398"/>
        <end position="1407"/>
    </location>
</feature>
<feature type="compositionally biased region" description="Low complexity" evidence="5">
    <location>
        <begin position="869"/>
        <end position="882"/>
    </location>
</feature>
<evidence type="ECO:0000256" key="3">
    <source>
        <dbReference type="ARBA" id="ARBA00023163"/>
    </source>
</evidence>
<feature type="domain" description="Myb-like" evidence="6">
    <location>
        <begin position="331"/>
        <end position="383"/>
    </location>
</feature>
<dbReference type="KEGG" id="cvn:111127224"/>
<evidence type="ECO:0000256" key="5">
    <source>
        <dbReference type="SAM" id="MobiDB-lite"/>
    </source>
</evidence>
<feature type="compositionally biased region" description="Polar residues" evidence="5">
    <location>
        <begin position="884"/>
        <end position="909"/>
    </location>
</feature>
<feature type="compositionally biased region" description="Low complexity" evidence="5">
    <location>
        <begin position="993"/>
        <end position="1014"/>
    </location>
</feature>
<sequence>MDPSGEERDQIQEDIERLNLVLQVEDSDVGIHEEEQDEAEYVCINEDSIDSEDYESIHSAYSVNSEGNHEVLSEMDQVSTMSEINHLPINAETCLALNRTYQELILESLKRIELALSENREKQKLLEEGLENKSKGSSKTAEKSASNKKKSSSTFCKPYFKDKDQKAAPPNSDVAMKKSTQEQKQDVAPPIAWSIAQRCKLQEAVKEEGLKQLIVPLMNRKEVLVERVKTLESDLMKMNMERSIQEEENSEEEEDDDLTQSRKQKELELTEWQQKIEELNKEIEKVKETPEIELLFGVDCDKVDWLMIANVIFDGKREDRECEIMWKNVLHPSINKEKWSTQEKRQLQELANKYNMKNWPAIAKELGTGRTPFQCLQFYQHNLNETWNNRPWTEEEDEMLKEVVETVRVGKRIYFTQVSYFMDGRSKNQCLARWNQINPSVKRGRWTLHEDCLLITAVNMYGAKNWSLLQEYVPGRTAVQCRDRYIHCLDPSIRTPDMWTYEEDKKLLQLVNKKTEEGTPISWVKLTSEFPSRTDHQLLSRYRRLQTWKMKSSWVADQSLQERKAMGVLEGEQLLEEITKKKPSTKLKEATNLKLFADIKKEDYIKQMVDKRKGDLVVPRPPVILRSTSRSFQAVWTRKKQLFNLVNQHLENVDKILPHNGTNIEEFRSLADLSEAQQKTVQKMMSSKPNKITVKDMLNLSQKLANQGHSKEGRAKRHEKDTLYENQIKDILMWKCFHSLVTEKKVGRPRKFYLFSPTGRKPQCAELEEEEDVERITDITFTLLMNALDVDYTGALEKSKQMDPEVPAFKEDIAFLRRITPNILPSNISASTINPGTSSSQKHPGNSTTGQPSSSYSLVVQKKTVNPDSTSQTLVTSQSLVSPANEQSPPAMTTRQSIENQSDSSLQSTRDQHSAAKEAKDDASIARKRKEQGSEELNRQVQPKKFKTTSATNGNTNSCGRGGLSPSVVVQESNEGCSQNTRNNIESPSTNQSVSSIPGTSSPLSNSSNTPTGTRIIKLPPGVVLKPGDKIPNIKISGTNTKVVDQSALSTAGTSSPSSNSCTTPRGARVIQLPPGVKLKPGDKIQDILAAHKLSMETSECQQSQTASKPNTPTSQSTSTSESQPNRPTGIGGKPSGAAKSKKQKHSVVVIRPPSGDPDPKKVKILPPGTVTTSAFKSILLFRKYLMVKADSLYNRKFYQNQGEELQRRIEKSKLAENTKNTSAMYAGAMNETLAGTENFAVSKAAVQKAKRSREKNFVRHDALVKIRKTKEYKMLQRRFEALFAWPALLSTISPKNTDKSSEETNQEKIMTVDAQTANVEETQEGTAKQFKKKVTKACYPCVRNKRTWRRNVMSRERKKLQKEARQRKLEETREKKLRGEYIPHIRKKPEKITGVRKSQRVGVKRSRPADNIQQQKDAPVCKERKKVVRRKQAPNQDSFQIQPGNAAVIPIALISNISSCIVNSNSLNSEEGHTVTMPQKSAEIQPATSTLFPSMLGVGATPAQPSSLQEMSLPTLAITDMHIQTMPSVVGDGPFIIAVLPSGDRQIVQAVDNSSLQGESETTGHLNLQGESDTTGHLSLQGESDTTGHLSLQGESETTGHLNLQGESETTGHLNLQGESDTTGHLSLQGESDTTGHLSLQGESNTTGHLSLQGESETTGHLNLQGESDTTGHLSLQGESETTGHLSLQGESETTGHLNLQGESKTTGHLNQVLPHQEKTG</sequence>
<keyword evidence="1" id="KW-0805">Transcription regulation</keyword>
<evidence type="ECO:0000259" key="7">
    <source>
        <dbReference type="PROSITE" id="PS51293"/>
    </source>
</evidence>
<evidence type="ECO:0000256" key="2">
    <source>
        <dbReference type="ARBA" id="ARBA00023125"/>
    </source>
</evidence>
<feature type="domain" description="HTH myb-type" evidence="8">
    <location>
        <begin position="390"/>
        <end position="435"/>
    </location>
</feature>
<dbReference type="PROSITE" id="PS50090">
    <property type="entry name" value="MYB_LIKE"/>
    <property type="match status" value="4"/>
</dbReference>
<evidence type="ECO:0000259" key="6">
    <source>
        <dbReference type="PROSITE" id="PS50090"/>
    </source>
</evidence>
<feature type="region of interest" description="Disordered" evidence="5">
    <location>
        <begin position="1096"/>
        <end position="1166"/>
    </location>
</feature>
<dbReference type="GO" id="GO:0042796">
    <property type="term" value="P:snRNA transcription by RNA polymerase III"/>
    <property type="evidence" value="ECO:0007669"/>
    <property type="project" value="TreeGrafter"/>
</dbReference>
<feature type="region of interest" description="Disordered" evidence="5">
    <location>
        <begin position="1394"/>
        <end position="1421"/>
    </location>
</feature>
<dbReference type="Pfam" id="PF13921">
    <property type="entry name" value="Myb_DNA-bind_6"/>
    <property type="match status" value="1"/>
</dbReference>
<feature type="compositionally biased region" description="Polar residues" evidence="5">
    <location>
        <begin position="826"/>
        <end position="868"/>
    </location>
</feature>
<organism evidence="9 10">
    <name type="scientific">Crassostrea virginica</name>
    <name type="common">Eastern oyster</name>
    <dbReference type="NCBI Taxonomy" id="6565"/>
    <lineage>
        <taxon>Eukaryota</taxon>
        <taxon>Metazoa</taxon>
        <taxon>Spiralia</taxon>
        <taxon>Lophotrochozoa</taxon>
        <taxon>Mollusca</taxon>
        <taxon>Bivalvia</taxon>
        <taxon>Autobranchia</taxon>
        <taxon>Pteriomorphia</taxon>
        <taxon>Ostreida</taxon>
        <taxon>Ostreoidea</taxon>
        <taxon>Ostreidae</taxon>
        <taxon>Crassostrea</taxon>
    </lineage>
</organism>
<evidence type="ECO:0000313" key="9">
    <source>
        <dbReference type="Proteomes" id="UP000694844"/>
    </source>
</evidence>
<dbReference type="InterPro" id="IPR009057">
    <property type="entry name" value="Homeodomain-like_sf"/>
</dbReference>
<dbReference type="PANTHER" id="PTHR46621">
    <property type="entry name" value="SNRNA-ACTIVATING PROTEIN COMPLEX SUBUNIT 4"/>
    <property type="match status" value="1"/>
</dbReference>
<feature type="compositionally biased region" description="Low complexity" evidence="5">
    <location>
        <begin position="1048"/>
        <end position="1064"/>
    </location>
</feature>
<keyword evidence="2" id="KW-0238">DNA-binding</keyword>
<name>A0A8B8DK94_CRAVI</name>
<proteinExistence type="predicted"/>
<dbReference type="PROSITE" id="PS51293">
    <property type="entry name" value="SANT"/>
    <property type="match status" value="1"/>
</dbReference>
<dbReference type="PANTHER" id="PTHR46621:SF1">
    <property type="entry name" value="SNRNA-ACTIVATING PROTEIN COMPLEX SUBUNIT 4"/>
    <property type="match status" value="1"/>
</dbReference>
<feature type="region of interest" description="Disordered" evidence="5">
    <location>
        <begin position="1048"/>
        <end position="1068"/>
    </location>
</feature>
<evidence type="ECO:0000259" key="8">
    <source>
        <dbReference type="PROSITE" id="PS51294"/>
    </source>
</evidence>
<feature type="compositionally biased region" description="Basic and acidic residues" evidence="5">
    <location>
        <begin position="175"/>
        <end position="185"/>
    </location>
</feature>
<dbReference type="GO" id="GO:0042795">
    <property type="term" value="P:snRNA transcription by RNA polymerase II"/>
    <property type="evidence" value="ECO:0007669"/>
    <property type="project" value="TreeGrafter"/>
</dbReference>
<protein>
    <submittedName>
        <fullName evidence="10">snRNA-activating protein complex subunit 4-like</fullName>
    </submittedName>
</protein>
<dbReference type="GO" id="GO:0000978">
    <property type="term" value="F:RNA polymerase II cis-regulatory region sequence-specific DNA binding"/>
    <property type="evidence" value="ECO:0007669"/>
    <property type="project" value="TreeGrafter"/>
</dbReference>
<dbReference type="OrthoDB" id="2143914at2759"/>
<dbReference type="CDD" id="cd00167">
    <property type="entry name" value="SANT"/>
    <property type="match status" value="4"/>
</dbReference>
<feature type="compositionally biased region" description="Polar residues" evidence="5">
    <location>
        <begin position="968"/>
        <end position="992"/>
    </location>
</feature>
<dbReference type="GO" id="GO:0001006">
    <property type="term" value="F:RNA polymerase III type 3 promoter sequence-specific DNA binding"/>
    <property type="evidence" value="ECO:0007669"/>
    <property type="project" value="TreeGrafter"/>
</dbReference>
<dbReference type="InterPro" id="IPR017884">
    <property type="entry name" value="SANT_dom"/>
</dbReference>
<feature type="compositionally biased region" description="Polar residues" evidence="5">
    <location>
        <begin position="948"/>
        <end position="959"/>
    </location>
</feature>
<dbReference type="RefSeq" id="XP_022328019.1">
    <property type="nucleotide sequence ID" value="XM_022472311.1"/>
</dbReference>
<accession>A0A8B8DK94</accession>
<feature type="compositionally biased region" description="Basic and acidic residues" evidence="5">
    <location>
        <begin position="910"/>
        <end position="938"/>
    </location>
</feature>
<reference evidence="10" key="1">
    <citation type="submission" date="2025-08" db="UniProtKB">
        <authorList>
            <consortium name="RefSeq"/>
        </authorList>
    </citation>
    <scope>IDENTIFICATION</scope>
    <source>
        <tissue evidence="10">Whole sample</tissue>
    </source>
</reference>
<evidence type="ECO:0000256" key="1">
    <source>
        <dbReference type="ARBA" id="ARBA00023015"/>
    </source>
</evidence>
<keyword evidence="4" id="KW-0539">Nucleus</keyword>
<dbReference type="Pfam" id="PF00249">
    <property type="entry name" value="Myb_DNA-binding"/>
    <property type="match status" value="2"/>
</dbReference>
<feature type="region of interest" description="Disordered" evidence="5">
    <location>
        <begin position="238"/>
        <end position="263"/>
    </location>
</feature>
<feature type="region of interest" description="Disordered" evidence="5">
    <location>
        <begin position="1555"/>
        <end position="1722"/>
    </location>
</feature>
<dbReference type="Proteomes" id="UP000694844">
    <property type="component" value="Chromosome 3"/>
</dbReference>
<dbReference type="Gene3D" id="1.10.10.60">
    <property type="entry name" value="Homeodomain-like"/>
    <property type="match status" value="4"/>
</dbReference>
<feature type="domain" description="Myb-like" evidence="6">
    <location>
        <begin position="438"/>
        <end position="489"/>
    </location>
</feature>
<feature type="domain" description="HTH myb-type" evidence="8">
    <location>
        <begin position="438"/>
        <end position="493"/>
    </location>
</feature>
<evidence type="ECO:0000313" key="10">
    <source>
        <dbReference type="RefSeq" id="XP_022328019.1"/>
    </source>
</evidence>
<dbReference type="PROSITE" id="PS51294">
    <property type="entry name" value="HTH_MYB"/>
    <property type="match status" value="3"/>
</dbReference>
<feature type="compositionally biased region" description="Acidic residues" evidence="5">
    <location>
        <begin position="246"/>
        <end position="258"/>
    </location>
</feature>
<gene>
    <name evidence="10" type="primary">LOC111127224</name>
</gene>
<keyword evidence="3" id="KW-0804">Transcription</keyword>
<feature type="domain" description="SANT" evidence="7">
    <location>
        <begin position="334"/>
        <end position="386"/>
    </location>
</feature>
<feature type="domain" description="Myb-like" evidence="6">
    <location>
        <begin position="499"/>
        <end position="546"/>
    </location>
</feature>
<dbReference type="GeneID" id="111127224"/>
<feature type="region of interest" description="Disordered" evidence="5">
    <location>
        <begin position="127"/>
        <end position="187"/>
    </location>
</feature>
<feature type="compositionally biased region" description="Polar residues" evidence="5">
    <location>
        <begin position="1555"/>
        <end position="1711"/>
    </location>
</feature>
<keyword evidence="9" id="KW-1185">Reference proteome</keyword>
<evidence type="ECO:0000256" key="4">
    <source>
        <dbReference type="ARBA" id="ARBA00023242"/>
    </source>
</evidence>
<feature type="compositionally biased region" description="Polar residues" evidence="5">
    <location>
        <begin position="1096"/>
        <end position="1111"/>
    </location>
</feature>
<feature type="compositionally biased region" description="Low complexity" evidence="5">
    <location>
        <begin position="1112"/>
        <end position="1125"/>
    </location>
</feature>